<protein>
    <submittedName>
        <fullName evidence="1">Uncharacterized protein</fullName>
    </submittedName>
</protein>
<dbReference type="RefSeq" id="WP_279931630.1">
    <property type="nucleotide sequence ID" value="NZ_JARWBG010000043.1"/>
</dbReference>
<dbReference type="Pfam" id="PF19734">
    <property type="entry name" value="DUF6224"/>
    <property type="match status" value="1"/>
</dbReference>
<name>A0ABT6HVW4_9ACTN</name>
<accession>A0ABT6HVW4</accession>
<reference evidence="1 2" key="1">
    <citation type="submission" date="2023-04" db="EMBL/GenBank/DDBJ databases">
        <title>Streptomyces chengmaiensis sp. nov. isolated from the stem of mangrove plant in Hainan.</title>
        <authorList>
            <person name="Huang X."/>
            <person name="Zhou S."/>
            <person name="Chu X."/>
            <person name="Xie Y."/>
            <person name="Lin Y."/>
        </authorList>
    </citation>
    <scope>NUCLEOTIDE SEQUENCE [LARGE SCALE GENOMIC DNA]</scope>
    <source>
        <strain evidence="1 2">HNM0663</strain>
    </source>
</reference>
<comment type="caution">
    <text evidence="1">The sequence shown here is derived from an EMBL/GenBank/DDBJ whole genome shotgun (WGS) entry which is preliminary data.</text>
</comment>
<sequence>MPGEADRPYTREEVLHGIALMQAHLKEDTDALAALHGEEEDEEAAREITRAMYALAHLLVFGAVIPEMWVIKKGLSFGNTNNVPELRLALLMVERIEQRIELAHVHPVVGAMSVGDVMGLIVRCVGKDMDEVPDFLDVVRERTLRSMTA</sequence>
<evidence type="ECO:0000313" key="2">
    <source>
        <dbReference type="Proteomes" id="UP001223144"/>
    </source>
</evidence>
<organism evidence="1 2">
    <name type="scientific">Streptomyces chengmaiensis</name>
    <dbReference type="NCBI Taxonomy" id="3040919"/>
    <lineage>
        <taxon>Bacteria</taxon>
        <taxon>Bacillati</taxon>
        <taxon>Actinomycetota</taxon>
        <taxon>Actinomycetes</taxon>
        <taxon>Kitasatosporales</taxon>
        <taxon>Streptomycetaceae</taxon>
        <taxon>Streptomyces</taxon>
    </lineage>
</organism>
<dbReference type="EMBL" id="JARWBG010000043">
    <property type="protein sequence ID" value="MDH2392530.1"/>
    <property type="molecule type" value="Genomic_DNA"/>
</dbReference>
<dbReference type="InterPro" id="IPR045771">
    <property type="entry name" value="DUF6224"/>
</dbReference>
<proteinExistence type="predicted"/>
<gene>
    <name evidence="1" type="ORF">QCN29_27880</name>
</gene>
<keyword evidence="2" id="KW-1185">Reference proteome</keyword>
<dbReference type="Proteomes" id="UP001223144">
    <property type="component" value="Unassembled WGS sequence"/>
</dbReference>
<evidence type="ECO:0000313" key="1">
    <source>
        <dbReference type="EMBL" id="MDH2392530.1"/>
    </source>
</evidence>